<keyword evidence="6" id="KW-1185">Reference proteome</keyword>
<accession>A0ABQ8FL41</accession>
<proteinExistence type="predicted"/>
<dbReference type="InterPro" id="IPR027523">
    <property type="entry name" value="CLU_prot"/>
</dbReference>
<feature type="compositionally biased region" description="Low complexity" evidence="2">
    <location>
        <begin position="232"/>
        <end position="242"/>
    </location>
</feature>
<dbReference type="Gene3D" id="1.25.40.10">
    <property type="entry name" value="Tetratricopeptide repeat domain"/>
    <property type="match status" value="1"/>
</dbReference>
<dbReference type="SUPFAM" id="SSF48452">
    <property type="entry name" value="TPR-like"/>
    <property type="match status" value="1"/>
</dbReference>
<dbReference type="Pfam" id="PF12807">
    <property type="entry name" value="eIF3_p135"/>
    <property type="match status" value="1"/>
</dbReference>
<dbReference type="InterPro" id="IPR001849">
    <property type="entry name" value="PH_domain"/>
</dbReference>
<comment type="caution">
    <text evidence="5">The sequence shown here is derived from an EMBL/GenBank/DDBJ whole genome shotgun (WGS) entry which is preliminary data.</text>
</comment>
<dbReference type="Proteomes" id="UP001648503">
    <property type="component" value="Unassembled WGS sequence"/>
</dbReference>
<dbReference type="SUPFAM" id="SSF50729">
    <property type="entry name" value="PH domain-like"/>
    <property type="match status" value="1"/>
</dbReference>
<keyword evidence="1" id="KW-0963">Cytoplasm</keyword>
<evidence type="ECO:0000259" key="4">
    <source>
        <dbReference type="PROSITE" id="PS51823"/>
    </source>
</evidence>
<sequence>MLALTKHLHGQTATRTGFDNIPENIYQEKLPLPSSKRTIKQGWILKKAGSGVFAKWRKKFLVLSLDTTRTGLKGQDARYVLFLYEDRDMSKPPKHEIEVSDLRIDSTGNGAGLGSSVSSGLKKHTAPFIIYSNKRKFYLAAQVQIDRDEWLELLTRLSSKVPSGRAQTQNVVSQDQQRMPQGITRSETVQSMRTPRLRSARSGPQAQNHTDNQGGATCTLPLSRSNSRYAMSSRSRSVTGSSYIDDSDARSVYSTAESEYYQDDDNDDAASIVSGVSGISGVSRSTVNASRYNRTDEDICSFTSSRVETLSFNSEPVLTPYELTLMGDPNSFSGSSIPEPLPVQSKDNLRKRKAPMQLVSTNPNYSKQSWNEKYQAQLSIRVITLEAALHRDVQIMDLIGNFRQIAGEHACKIVDKLHLQSENRSLESSIMEHDGIFFQFACNYDVCSPEEVHMALSRSSRELKGIDAALQASCRAGDGGLPVLRTILMALVDYKGFRIIAHADIGGLDHMLPIHDLHPEHPILDETASGCMVAIGRELNLKQHAVQVNADRRVQVPLSATAEVHLDQRSNTMYLTSLHEIFPIDHYVEDDQSRMTDLAQGVKTMALCHQGHLDHGDNLSSINYSHRLRPEFLDVYQTSLCADGLTPTSGSSRREIEDNNAQVARASRFLRETWIPGFVRTLDNLDARPFDSLSMTGEMHRNGVNVRYLGMVCSLSTIPFIRNLALTEMVARILKSILRDRIRSAILHFKSVGATQIDDQMRSYVTSMFNSALGNSERSQRYFEDRIRGAVEAKFSYQIGYRQFCSLHRPALFLAMQHHCGVEFINTMDYDFDTSFPIQQGSFKSFAVNIKTLSGLSQIKSAANSRLFSSSGLGSTASNSSNYENGNGANVSYNSHRNNIGCSLREDERLAYLLARHFKGIGPKAKLNPCNASAAALAQIASHYNATSRFEEARLYAQAAVSSSLGNHIIYALSSAQLLYSLAGLQTNAMGAPDTTLLAIYRNALSVAEWHWGSEAPLALCLHDRMSGIYQRVQNSQKALEFARQSLDISEKSLGKNHAHTAAYLTKTACFLKDTSQIDEAIDRLTQATHIYQSLRTDPSHIAEVHFYMADCFAERGDVDSAIQHAQTSRRLRERMFGFSDIRVIESCCQVATMVLAPYVDYKGVLTPQIRQAYRDAIGCHEKVFRYLKTTAQQQQGSGRNSKLSNNRSGGRYTYGGMNTSSSSSSGLNILSTVVSGKGAIRRNQIISRQQTLVDPMVTADSGAVMALDSGNSYAVSQVSNSSSSGPSLTGSSYINFSMTSPHSATMTVRTSNLLGTCGSPYPISGPLITSPYGWSHPLGKSSLHKLTKDIMTLRLALLESPRHRECVRMLRAQRLASIDAANAGGEYPSRMVGQPHQRYLGLDDRGNAAIRDGYMGRGLDADEARGVIQRLAAVSPSVYLDGILQRIDDEDNSAVEELRVVLMLTESETVGLTS</sequence>
<evidence type="ECO:0000259" key="3">
    <source>
        <dbReference type="PROSITE" id="PS50003"/>
    </source>
</evidence>
<dbReference type="PANTHER" id="PTHR12601">
    <property type="entry name" value="EUKARYOTIC TRANSLATION INITIATION FACTOR 3 SUBUNIT EIF-3"/>
    <property type="match status" value="1"/>
</dbReference>
<evidence type="ECO:0000313" key="5">
    <source>
        <dbReference type="EMBL" id="KAH6600153.1"/>
    </source>
</evidence>
<feature type="domain" description="PH" evidence="3">
    <location>
        <begin position="37"/>
        <end position="159"/>
    </location>
</feature>
<dbReference type="PROSITE" id="PS51823">
    <property type="entry name" value="CLU"/>
    <property type="match status" value="1"/>
</dbReference>
<dbReference type="EMBL" id="JAFCIX010000047">
    <property type="protein sequence ID" value="KAH6600153.1"/>
    <property type="molecule type" value="Genomic_DNA"/>
</dbReference>
<name>A0ABQ8FL41_9FUNG</name>
<dbReference type="InterPro" id="IPR025697">
    <property type="entry name" value="CLU_dom"/>
</dbReference>
<dbReference type="InterPro" id="IPR011993">
    <property type="entry name" value="PH-like_dom_sf"/>
</dbReference>
<dbReference type="PROSITE" id="PS50003">
    <property type="entry name" value="PH_DOMAIN"/>
    <property type="match status" value="1"/>
</dbReference>
<dbReference type="Pfam" id="PF13236">
    <property type="entry name" value="CLU"/>
    <property type="match status" value="1"/>
</dbReference>
<protein>
    <recommendedName>
        <fullName evidence="7">PH domain-containing protein</fullName>
    </recommendedName>
</protein>
<feature type="domain" description="Clu" evidence="4">
    <location>
        <begin position="342"/>
        <end position="589"/>
    </location>
</feature>
<dbReference type="InterPro" id="IPR011990">
    <property type="entry name" value="TPR-like_helical_dom_sf"/>
</dbReference>
<evidence type="ECO:0000313" key="6">
    <source>
        <dbReference type="Proteomes" id="UP001648503"/>
    </source>
</evidence>
<dbReference type="InterPro" id="IPR033646">
    <property type="entry name" value="CLU-central"/>
</dbReference>
<feature type="compositionally biased region" description="Polar residues" evidence="2">
    <location>
        <begin position="162"/>
        <end position="193"/>
    </location>
</feature>
<organism evidence="5 6">
    <name type="scientific">Batrachochytrium salamandrivorans</name>
    <dbReference type="NCBI Taxonomy" id="1357716"/>
    <lineage>
        <taxon>Eukaryota</taxon>
        <taxon>Fungi</taxon>
        <taxon>Fungi incertae sedis</taxon>
        <taxon>Chytridiomycota</taxon>
        <taxon>Chytridiomycota incertae sedis</taxon>
        <taxon>Chytridiomycetes</taxon>
        <taxon>Rhizophydiales</taxon>
        <taxon>Rhizophydiales incertae sedis</taxon>
        <taxon>Batrachochytrium</taxon>
    </lineage>
</organism>
<evidence type="ECO:0000256" key="2">
    <source>
        <dbReference type="SAM" id="MobiDB-lite"/>
    </source>
</evidence>
<dbReference type="SMART" id="SM00233">
    <property type="entry name" value="PH"/>
    <property type="match status" value="1"/>
</dbReference>
<dbReference type="Gene3D" id="2.30.29.30">
    <property type="entry name" value="Pleckstrin-homology domain (PH domain)/Phosphotyrosine-binding domain (PTB)"/>
    <property type="match status" value="1"/>
</dbReference>
<feature type="compositionally biased region" description="Polar residues" evidence="2">
    <location>
        <begin position="1191"/>
        <end position="1209"/>
    </location>
</feature>
<feature type="region of interest" description="Disordered" evidence="2">
    <location>
        <begin position="1191"/>
        <end position="1220"/>
    </location>
</feature>
<dbReference type="Pfam" id="PF13424">
    <property type="entry name" value="TPR_12"/>
    <property type="match status" value="1"/>
</dbReference>
<dbReference type="CDD" id="cd15466">
    <property type="entry name" value="CLU-central"/>
    <property type="match status" value="1"/>
</dbReference>
<dbReference type="Pfam" id="PF00169">
    <property type="entry name" value="PH"/>
    <property type="match status" value="1"/>
</dbReference>
<feature type="region of interest" description="Disordered" evidence="2">
    <location>
        <begin position="162"/>
        <end position="249"/>
    </location>
</feature>
<evidence type="ECO:0008006" key="7">
    <source>
        <dbReference type="Google" id="ProtNLM"/>
    </source>
</evidence>
<reference evidence="5 6" key="1">
    <citation type="submission" date="2021-02" db="EMBL/GenBank/DDBJ databases">
        <title>Variation within the Batrachochytrium salamandrivorans European outbreak.</title>
        <authorList>
            <person name="Kelly M."/>
            <person name="Pasmans F."/>
            <person name="Shea T.P."/>
            <person name="Munoz J.F."/>
            <person name="Carranza S."/>
            <person name="Cuomo C.A."/>
            <person name="Martel A."/>
        </authorList>
    </citation>
    <scope>NUCLEOTIDE SEQUENCE [LARGE SCALE GENOMIC DNA]</scope>
    <source>
        <strain evidence="5 6">AMFP18/2</strain>
    </source>
</reference>
<gene>
    <name evidence="5" type="ORF">BASA50_002545</name>
</gene>
<dbReference type="PANTHER" id="PTHR12601:SF6">
    <property type="entry name" value="CLUSTERED MITOCHONDRIA PROTEIN HOMOLOG"/>
    <property type="match status" value="1"/>
</dbReference>
<evidence type="ECO:0000256" key="1">
    <source>
        <dbReference type="ARBA" id="ARBA00022490"/>
    </source>
</evidence>
<feature type="compositionally biased region" description="Polar residues" evidence="2">
    <location>
        <begin position="202"/>
        <end position="230"/>
    </location>
</feature>